<organism evidence="2 3">
    <name type="scientific">Sorangium cellulosum</name>
    <name type="common">Polyangium cellulosum</name>
    <dbReference type="NCBI Taxonomy" id="56"/>
    <lineage>
        <taxon>Bacteria</taxon>
        <taxon>Pseudomonadati</taxon>
        <taxon>Myxococcota</taxon>
        <taxon>Polyangia</taxon>
        <taxon>Polyangiales</taxon>
        <taxon>Polyangiaceae</taxon>
        <taxon>Sorangium</taxon>
    </lineage>
</organism>
<evidence type="ECO:0000313" key="2">
    <source>
        <dbReference type="EMBL" id="AUX25674.1"/>
    </source>
</evidence>
<dbReference type="SUPFAM" id="SSF56024">
    <property type="entry name" value="Phospholipase D/nuclease"/>
    <property type="match status" value="1"/>
</dbReference>
<gene>
    <name evidence="2" type="ORF">SOCEGT47_062230</name>
</gene>
<accession>A0A4P2Q7Z5</accession>
<evidence type="ECO:0000259" key="1">
    <source>
        <dbReference type="PROSITE" id="PS50035"/>
    </source>
</evidence>
<dbReference type="GO" id="GO:0003824">
    <property type="term" value="F:catalytic activity"/>
    <property type="evidence" value="ECO:0007669"/>
    <property type="project" value="InterPro"/>
</dbReference>
<dbReference type="Pfam" id="PF13091">
    <property type="entry name" value="PLDc_2"/>
    <property type="match status" value="1"/>
</dbReference>
<dbReference type="EMBL" id="CP012670">
    <property type="protein sequence ID" value="AUX25674.1"/>
    <property type="molecule type" value="Genomic_DNA"/>
</dbReference>
<dbReference type="InterPro" id="IPR001736">
    <property type="entry name" value="PLipase_D/transphosphatidylase"/>
</dbReference>
<dbReference type="PROSITE" id="PS50035">
    <property type="entry name" value="PLD"/>
    <property type="match status" value="1"/>
</dbReference>
<dbReference type="Proteomes" id="UP000295781">
    <property type="component" value="Chromosome"/>
</dbReference>
<dbReference type="GO" id="GO:0006793">
    <property type="term" value="P:phosphorus metabolic process"/>
    <property type="evidence" value="ECO:0007669"/>
    <property type="project" value="UniProtKB-ARBA"/>
</dbReference>
<dbReference type="InterPro" id="IPR047955">
    <property type="entry name" value="DrmC-like"/>
</dbReference>
<proteinExistence type="predicted"/>
<reference evidence="2 3" key="1">
    <citation type="submission" date="2015-09" db="EMBL/GenBank/DDBJ databases">
        <title>Sorangium comparison.</title>
        <authorList>
            <person name="Zaburannyi N."/>
            <person name="Bunk B."/>
            <person name="Overmann J."/>
            <person name="Mueller R."/>
        </authorList>
    </citation>
    <scope>NUCLEOTIDE SEQUENCE [LARGE SCALE GENOMIC DNA]</scope>
    <source>
        <strain evidence="2 3">So ceGT47</strain>
    </source>
</reference>
<evidence type="ECO:0000313" key="3">
    <source>
        <dbReference type="Proteomes" id="UP000295781"/>
    </source>
</evidence>
<sequence>MESLEVPSETLLQLADALEAGHVRGPLTKFGLRAFTTSASAVRSLEALRQTAGSEAALAAMCRLVVAERAATMARAPRVELVWTGPERAGASSRDTKVVVAELFARARRSVLVSSYSLSGGATLFAPLAARMAEIPALRVRMFFDLTVGDDGMSGPRTREAHEARFVQRFRKWHWRGARVPEVFHDPRTIDDDRISFHAKCIVIDEEIAFVTSANTSVVAQQENIEAGVLIEDRLFALALGKQFDDLVTAGLLVPVQGLSALR</sequence>
<dbReference type="InterPro" id="IPR025202">
    <property type="entry name" value="PLD-like_dom"/>
</dbReference>
<protein>
    <submittedName>
        <fullName evidence="2">Phospholipase</fullName>
    </submittedName>
</protein>
<dbReference type="AlphaFoldDB" id="A0A4P2Q7Z5"/>
<name>A0A4P2Q7Z5_SORCE</name>
<dbReference type="OrthoDB" id="5520578at2"/>
<dbReference type="NCBIfam" id="NF038319">
    <property type="entry name" value="DISARM_DrmC_I"/>
    <property type="match status" value="1"/>
</dbReference>
<feature type="domain" description="PLD phosphodiesterase" evidence="1">
    <location>
        <begin position="193"/>
        <end position="220"/>
    </location>
</feature>
<dbReference type="RefSeq" id="WP_129352739.1">
    <property type="nucleotide sequence ID" value="NZ_CP012670.1"/>
</dbReference>
<dbReference type="Gene3D" id="3.30.870.10">
    <property type="entry name" value="Endonuclease Chain A"/>
    <property type="match status" value="1"/>
</dbReference>